<name>J9GP51_9ZZZZ</name>
<dbReference type="InterPro" id="IPR046058">
    <property type="entry name" value="WbuC_cupin"/>
</dbReference>
<organism evidence="2">
    <name type="scientific">gut metagenome</name>
    <dbReference type="NCBI Taxonomy" id="749906"/>
    <lineage>
        <taxon>unclassified sequences</taxon>
        <taxon>metagenomes</taxon>
        <taxon>organismal metagenomes</taxon>
    </lineage>
</organism>
<dbReference type="Pfam" id="PF19480">
    <property type="entry name" value="DUF6016"/>
    <property type="match status" value="1"/>
</dbReference>
<protein>
    <recommendedName>
        <fullName evidence="1">Cupin fold metalloprotein WbuC cupin domain-containing protein</fullName>
    </recommendedName>
</protein>
<accession>J9GP51</accession>
<dbReference type="InterPro" id="IPR014710">
    <property type="entry name" value="RmlC-like_jellyroll"/>
</dbReference>
<dbReference type="Gene3D" id="2.60.120.10">
    <property type="entry name" value="Jelly Rolls"/>
    <property type="match status" value="1"/>
</dbReference>
<dbReference type="NCBIfam" id="TIGR04366">
    <property type="entry name" value="cupin_WbuC"/>
    <property type="match status" value="1"/>
</dbReference>
<dbReference type="AlphaFoldDB" id="J9GP51"/>
<gene>
    <name evidence="2" type="ORF">EVA_01930</name>
</gene>
<feature type="domain" description="Cupin fold metalloprotein WbuC cupin" evidence="1">
    <location>
        <begin position="3"/>
        <end position="84"/>
    </location>
</feature>
<comment type="caution">
    <text evidence="2">The sequence shown here is derived from an EMBL/GenBank/DDBJ whole genome shotgun (WGS) entry which is preliminary data.</text>
</comment>
<dbReference type="EMBL" id="AMCI01000284">
    <property type="protein sequence ID" value="EJX09957.1"/>
    <property type="molecule type" value="Genomic_DNA"/>
</dbReference>
<dbReference type="InterPro" id="IPR027565">
    <property type="entry name" value="Cupin_WbuC"/>
</dbReference>
<sequence>MKFDQSFLEELSRKAQASPRLRMHYDLRDSEQDGSMRMLNAVEPGTVIPIHRHRETSEEVVVIRGKVEEILYDAAGEVLESYVLEAGSDCVACHVPMNCYHTCRSLASGSVILEFKNGKYDPATTEDFL</sequence>
<dbReference type="SUPFAM" id="SSF51182">
    <property type="entry name" value="RmlC-like cupins"/>
    <property type="match status" value="1"/>
</dbReference>
<evidence type="ECO:0000259" key="1">
    <source>
        <dbReference type="Pfam" id="PF19480"/>
    </source>
</evidence>
<reference evidence="2" key="1">
    <citation type="journal article" date="2012" name="PLoS ONE">
        <title>Gene sets for utilization of primary and secondary nutrition supplies in the distal gut of endangered iberian lynx.</title>
        <authorList>
            <person name="Alcaide M."/>
            <person name="Messina E."/>
            <person name="Richter M."/>
            <person name="Bargiela R."/>
            <person name="Peplies J."/>
            <person name="Huws S.A."/>
            <person name="Newbold C.J."/>
            <person name="Golyshin P.N."/>
            <person name="Simon M.A."/>
            <person name="Lopez G."/>
            <person name="Yakimov M.M."/>
            <person name="Ferrer M."/>
        </authorList>
    </citation>
    <scope>NUCLEOTIDE SEQUENCE</scope>
</reference>
<evidence type="ECO:0000313" key="2">
    <source>
        <dbReference type="EMBL" id="EJX09957.1"/>
    </source>
</evidence>
<dbReference type="InterPro" id="IPR011051">
    <property type="entry name" value="RmlC_Cupin_sf"/>
</dbReference>
<proteinExistence type="predicted"/>